<reference evidence="2 3" key="1">
    <citation type="submission" date="2018-08" db="EMBL/GenBank/DDBJ databases">
        <title>A genome reference for cultivated species of the human gut microbiota.</title>
        <authorList>
            <person name="Zou Y."/>
            <person name="Xue W."/>
            <person name="Luo G."/>
        </authorList>
    </citation>
    <scope>NUCLEOTIDE SEQUENCE [LARGE SCALE GENOMIC DNA]</scope>
    <source>
        <strain evidence="2 3">AM35-14</strain>
    </source>
</reference>
<keyword evidence="1" id="KW-0472">Membrane</keyword>
<proteinExistence type="predicted"/>
<protein>
    <submittedName>
        <fullName evidence="2">Transmembrane Fragile-X-F protein</fullName>
    </submittedName>
</protein>
<name>A0A414B005_9FIRM</name>
<dbReference type="EMBL" id="QSHZ01000002">
    <property type="protein sequence ID" value="RHC58311.1"/>
    <property type="molecule type" value="Genomic_DNA"/>
</dbReference>
<feature type="transmembrane region" description="Helical" evidence="1">
    <location>
        <begin position="7"/>
        <end position="26"/>
    </location>
</feature>
<evidence type="ECO:0000313" key="2">
    <source>
        <dbReference type="EMBL" id="RHC58311.1"/>
    </source>
</evidence>
<keyword evidence="1" id="KW-1133">Transmembrane helix</keyword>
<evidence type="ECO:0000313" key="3">
    <source>
        <dbReference type="Proteomes" id="UP000283975"/>
    </source>
</evidence>
<feature type="transmembrane region" description="Helical" evidence="1">
    <location>
        <begin position="32"/>
        <end position="49"/>
    </location>
</feature>
<gene>
    <name evidence="2" type="ORF">DW839_01790</name>
</gene>
<evidence type="ECO:0000256" key="1">
    <source>
        <dbReference type="SAM" id="Phobius"/>
    </source>
</evidence>
<comment type="caution">
    <text evidence="2">The sequence shown here is derived from an EMBL/GenBank/DDBJ whole genome shotgun (WGS) entry which is preliminary data.</text>
</comment>
<dbReference type="Proteomes" id="UP000283975">
    <property type="component" value="Unassembled WGS sequence"/>
</dbReference>
<accession>A0A414B005</accession>
<dbReference type="AlphaFoldDB" id="A0A414B005"/>
<keyword evidence="1 2" id="KW-0812">Transmembrane</keyword>
<organism evidence="2 3">
    <name type="scientific">Enterocloster bolteae</name>
    <dbReference type="NCBI Taxonomy" id="208479"/>
    <lineage>
        <taxon>Bacteria</taxon>
        <taxon>Bacillati</taxon>
        <taxon>Bacillota</taxon>
        <taxon>Clostridia</taxon>
        <taxon>Lachnospirales</taxon>
        <taxon>Lachnospiraceae</taxon>
        <taxon>Enterocloster</taxon>
    </lineage>
</organism>
<sequence length="63" mass="7189">MGFTEILTIIFIVLKLLGVITWAWWVCLLPEIIAGVLYVIVVVAQLVAIHKAHKSIKKHFDEF</sequence>